<comment type="similarity">
    <text evidence="2 8 9">Belongs to the ATPase epsilon chain family.</text>
</comment>
<evidence type="ECO:0000313" key="12">
    <source>
        <dbReference type="EMBL" id="OGD09193.1"/>
    </source>
</evidence>
<dbReference type="InterPro" id="IPR020547">
    <property type="entry name" value="ATP_synth_F1_esu_C"/>
</dbReference>
<dbReference type="PANTHER" id="PTHR13822:SF10">
    <property type="entry name" value="ATP SYNTHASE EPSILON CHAIN, CHLOROPLASTIC"/>
    <property type="match status" value="1"/>
</dbReference>
<protein>
    <recommendedName>
        <fullName evidence="8">ATP synthase epsilon chain</fullName>
    </recommendedName>
    <alternativeName>
        <fullName evidence="8">ATP synthase F1 sector epsilon subunit</fullName>
    </alternativeName>
    <alternativeName>
        <fullName evidence="8">F-ATPase epsilon subunit</fullName>
    </alternativeName>
</protein>
<dbReference type="EMBL" id="MEXR01000037">
    <property type="protein sequence ID" value="OGD09193.1"/>
    <property type="molecule type" value="Genomic_DNA"/>
</dbReference>
<dbReference type="HAMAP" id="MF_00530">
    <property type="entry name" value="ATP_synth_epsil_bac"/>
    <property type="match status" value="1"/>
</dbReference>
<sequence length="135" mass="14710">MNLAIVSMEKKVLEMECDSVTLPTSEGQITILPGHIPLFSLLTAGEVIVRNKEEETSLAVGEGFVNFSKGRLILLTDFGVHSGEIDEAAIREAKARAEEILSQKSDNSMMAEAQANLARSILQLKIAGKRSRARK</sequence>
<evidence type="ECO:0000256" key="4">
    <source>
        <dbReference type="ARBA" id="ARBA00023065"/>
    </source>
</evidence>
<evidence type="ECO:0000256" key="8">
    <source>
        <dbReference type="HAMAP-Rule" id="MF_00530"/>
    </source>
</evidence>
<dbReference type="AlphaFoldDB" id="A0A1F4ZRX7"/>
<evidence type="ECO:0000256" key="2">
    <source>
        <dbReference type="ARBA" id="ARBA00005712"/>
    </source>
</evidence>
<dbReference type="Gene3D" id="1.20.5.440">
    <property type="entry name" value="ATP synthase delta/epsilon subunit, C-terminal domain"/>
    <property type="match status" value="1"/>
</dbReference>
<comment type="function">
    <text evidence="8">Produces ATP from ADP in the presence of a proton gradient across the membrane.</text>
</comment>
<keyword evidence="5 8" id="KW-0472">Membrane</keyword>
<keyword evidence="6 8" id="KW-0139">CF(1)</keyword>
<gene>
    <name evidence="8" type="primary">atpC</name>
    <name evidence="12" type="ORF">A2397_04390</name>
</gene>
<dbReference type="GO" id="GO:0045259">
    <property type="term" value="C:proton-transporting ATP synthase complex"/>
    <property type="evidence" value="ECO:0007669"/>
    <property type="project" value="UniProtKB-KW"/>
</dbReference>
<evidence type="ECO:0000313" key="13">
    <source>
        <dbReference type="Proteomes" id="UP000176424"/>
    </source>
</evidence>
<dbReference type="Pfam" id="PF02823">
    <property type="entry name" value="ATP-synt_DE_N"/>
    <property type="match status" value="1"/>
</dbReference>
<keyword evidence="7 8" id="KW-0066">ATP synthesis</keyword>
<comment type="subunit">
    <text evidence="8 9">F-type ATPases have 2 components, CF(1) - the catalytic core - and CF(0) - the membrane proton channel. CF(1) has five subunits: alpha(3), beta(3), gamma(1), delta(1), epsilon(1). CF(0) has three main subunits: a, b and c.</text>
</comment>
<dbReference type="InterPro" id="IPR001469">
    <property type="entry name" value="ATP_synth_F1_dsu/esu"/>
</dbReference>
<keyword evidence="8" id="KW-0375">Hydrogen ion transport</keyword>
<keyword evidence="8" id="KW-1003">Cell membrane</keyword>
<dbReference type="GO" id="GO:0005524">
    <property type="term" value="F:ATP binding"/>
    <property type="evidence" value="ECO:0007669"/>
    <property type="project" value="UniProtKB-UniRule"/>
</dbReference>
<proteinExistence type="inferred from homology"/>
<dbReference type="Proteomes" id="UP000176424">
    <property type="component" value="Unassembled WGS sequence"/>
</dbReference>
<dbReference type="STRING" id="1797263.A2397_04390"/>
<reference evidence="12 13" key="1">
    <citation type="journal article" date="2016" name="Nat. Commun.">
        <title>Thousands of microbial genomes shed light on interconnected biogeochemical processes in an aquifer system.</title>
        <authorList>
            <person name="Anantharaman K."/>
            <person name="Brown C.T."/>
            <person name="Hug L.A."/>
            <person name="Sharon I."/>
            <person name="Castelle C.J."/>
            <person name="Probst A.J."/>
            <person name="Thomas B.C."/>
            <person name="Singh A."/>
            <person name="Wilkins M.J."/>
            <person name="Karaoz U."/>
            <person name="Brodie E.L."/>
            <person name="Williams K.H."/>
            <person name="Hubbard S.S."/>
            <person name="Banfield J.F."/>
        </authorList>
    </citation>
    <scope>NUCLEOTIDE SEQUENCE [LARGE SCALE GENOMIC DNA]</scope>
</reference>
<evidence type="ECO:0000256" key="9">
    <source>
        <dbReference type="RuleBase" id="RU003656"/>
    </source>
</evidence>
<dbReference type="CDD" id="cd12152">
    <property type="entry name" value="F1-ATPase_delta"/>
    <property type="match status" value="1"/>
</dbReference>
<comment type="subcellular location">
    <subcellularLocation>
        <location evidence="1 8">Cell membrane</location>
        <topology evidence="1 8">Peripheral membrane protein</topology>
    </subcellularLocation>
</comment>
<evidence type="ECO:0000259" key="10">
    <source>
        <dbReference type="Pfam" id="PF00401"/>
    </source>
</evidence>
<dbReference type="NCBIfam" id="TIGR01216">
    <property type="entry name" value="ATP_synt_epsi"/>
    <property type="match status" value="1"/>
</dbReference>
<evidence type="ECO:0000256" key="1">
    <source>
        <dbReference type="ARBA" id="ARBA00004202"/>
    </source>
</evidence>
<keyword evidence="3 8" id="KW-0813">Transport</keyword>
<dbReference type="InterPro" id="IPR036794">
    <property type="entry name" value="ATP_F1_dsu/esu_C_sf"/>
</dbReference>
<dbReference type="Gene3D" id="2.60.15.10">
    <property type="entry name" value="F0F1 ATP synthase delta/epsilon subunit, N-terminal"/>
    <property type="match status" value="1"/>
</dbReference>
<comment type="caution">
    <text evidence="12">The sequence shown here is derived from an EMBL/GenBank/DDBJ whole genome shotgun (WGS) entry which is preliminary data.</text>
</comment>
<evidence type="ECO:0000256" key="3">
    <source>
        <dbReference type="ARBA" id="ARBA00022448"/>
    </source>
</evidence>
<accession>A0A1F4ZRX7</accession>
<organism evidence="12 13">
    <name type="scientific">Candidatus Amesbacteria bacterium RIFOXYB1_FULL_44_23</name>
    <dbReference type="NCBI Taxonomy" id="1797263"/>
    <lineage>
        <taxon>Bacteria</taxon>
        <taxon>Candidatus Amesiibacteriota</taxon>
    </lineage>
</organism>
<evidence type="ECO:0000256" key="6">
    <source>
        <dbReference type="ARBA" id="ARBA00023196"/>
    </source>
</evidence>
<keyword evidence="4 8" id="KW-0406">Ion transport</keyword>
<evidence type="ECO:0000256" key="7">
    <source>
        <dbReference type="ARBA" id="ARBA00023310"/>
    </source>
</evidence>
<dbReference type="PANTHER" id="PTHR13822">
    <property type="entry name" value="ATP SYNTHASE DELTA/EPSILON CHAIN"/>
    <property type="match status" value="1"/>
</dbReference>
<dbReference type="GO" id="GO:0046933">
    <property type="term" value="F:proton-transporting ATP synthase activity, rotational mechanism"/>
    <property type="evidence" value="ECO:0007669"/>
    <property type="project" value="UniProtKB-UniRule"/>
</dbReference>
<dbReference type="SUPFAM" id="SSF46604">
    <property type="entry name" value="Epsilon subunit of F1F0-ATP synthase C-terminal domain"/>
    <property type="match status" value="1"/>
</dbReference>
<dbReference type="Pfam" id="PF00401">
    <property type="entry name" value="ATP-synt_DE"/>
    <property type="match status" value="1"/>
</dbReference>
<name>A0A1F4ZRX7_9BACT</name>
<feature type="domain" description="ATP synthase epsilon subunit C-terminal" evidence="10">
    <location>
        <begin position="84"/>
        <end position="128"/>
    </location>
</feature>
<feature type="domain" description="ATP synthase F1 complex delta/epsilon subunit N-terminal" evidence="11">
    <location>
        <begin position="1"/>
        <end position="77"/>
    </location>
</feature>
<evidence type="ECO:0000256" key="5">
    <source>
        <dbReference type="ARBA" id="ARBA00023136"/>
    </source>
</evidence>
<dbReference type="InterPro" id="IPR020546">
    <property type="entry name" value="ATP_synth_F1_dsu/esu_N"/>
</dbReference>
<dbReference type="InterPro" id="IPR036771">
    <property type="entry name" value="ATPsynth_dsu/esu_N"/>
</dbReference>
<evidence type="ECO:0000259" key="11">
    <source>
        <dbReference type="Pfam" id="PF02823"/>
    </source>
</evidence>
<dbReference type="GO" id="GO:0005886">
    <property type="term" value="C:plasma membrane"/>
    <property type="evidence" value="ECO:0007669"/>
    <property type="project" value="UniProtKB-SubCell"/>
</dbReference>
<dbReference type="SUPFAM" id="SSF51344">
    <property type="entry name" value="Epsilon subunit of F1F0-ATP synthase N-terminal domain"/>
    <property type="match status" value="1"/>
</dbReference>